<evidence type="ECO:0000313" key="2">
    <source>
        <dbReference type="EMBL" id="CAI6376424.1"/>
    </source>
</evidence>
<organism evidence="2 3">
    <name type="scientific">Macrosiphum euphorbiae</name>
    <name type="common">potato aphid</name>
    <dbReference type="NCBI Taxonomy" id="13131"/>
    <lineage>
        <taxon>Eukaryota</taxon>
        <taxon>Metazoa</taxon>
        <taxon>Ecdysozoa</taxon>
        <taxon>Arthropoda</taxon>
        <taxon>Hexapoda</taxon>
        <taxon>Insecta</taxon>
        <taxon>Pterygota</taxon>
        <taxon>Neoptera</taxon>
        <taxon>Paraneoptera</taxon>
        <taxon>Hemiptera</taxon>
        <taxon>Sternorrhyncha</taxon>
        <taxon>Aphidomorpha</taxon>
        <taxon>Aphidoidea</taxon>
        <taxon>Aphididae</taxon>
        <taxon>Macrosiphini</taxon>
        <taxon>Macrosiphum</taxon>
    </lineage>
</organism>
<sequence>MINKCKEELKKDVFAIVTDNENKMKRMKQLLQEKYPDLVVYGCSAHYVNLIEKEVTPKTVMKHIVEVQKYFRNVHQAHGWLREKKGLMPQIPNETRWSSHSACVRTFVSNYHLYRQISTDNDDFDNTIEKILNNVGIYREALNLQDQLISVSNSLDRFQSDSTSISDSVDVWKKLLVNENLLPYKHCFIKRYKQVIEPYHFLAYMLDPQYIFQNLLTPEEESVAEDWIISMYPHFFPAVMAFKIQDESYFPKTMFNSNILKEFKTVQWWRIMEKKCDKIENVPNDFCKFLISLHSCPASSASIERIFSTYGLVWSDLRNRLGSEKAQKLVKVYRNLSCTKSQNQINYTED</sequence>
<name>A0AAV0Y651_9HEMI</name>
<dbReference type="InterPro" id="IPR012337">
    <property type="entry name" value="RNaseH-like_sf"/>
</dbReference>
<evidence type="ECO:0000313" key="3">
    <source>
        <dbReference type="Proteomes" id="UP001160148"/>
    </source>
</evidence>
<dbReference type="InterPro" id="IPR008906">
    <property type="entry name" value="HATC_C_dom"/>
</dbReference>
<reference evidence="2 3" key="1">
    <citation type="submission" date="2023-01" db="EMBL/GenBank/DDBJ databases">
        <authorList>
            <person name="Whitehead M."/>
        </authorList>
    </citation>
    <scope>NUCLEOTIDE SEQUENCE [LARGE SCALE GENOMIC DNA]</scope>
</reference>
<dbReference type="Pfam" id="PF05699">
    <property type="entry name" value="Dimer_Tnp_hAT"/>
    <property type="match status" value="1"/>
</dbReference>
<accession>A0AAV0Y651</accession>
<proteinExistence type="predicted"/>
<dbReference type="AlphaFoldDB" id="A0AAV0Y651"/>
<feature type="domain" description="HAT C-terminal dimerisation" evidence="1">
    <location>
        <begin position="251"/>
        <end position="336"/>
    </location>
</feature>
<dbReference type="EMBL" id="CARXXK010001484">
    <property type="protein sequence ID" value="CAI6376424.1"/>
    <property type="molecule type" value="Genomic_DNA"/>
</dbReference>
<protein>
    <recommendedName>
        <fullName evidence="1">HAT C-terminal dimerisation domain-containing protein</fullName>
    </recommendedName>
</protein>
<keyword evidence="3" id="KW-1185">Reference proteome</keyword>
<dbReference type="GO" id="GO:0046983">
    <property type="term" value="F:protein dimerization activity"/>
    <property type="evidence" value="ECO:0007669"/>
    <property type="project" value="InterPro"/>
</dbReference>
<dbReference type="SUPFAM" id="SSF53098">
    <property type="entry name" value="Ribonuclease H-like"/>
    <property type="match status" value="1"/>
</dbReference>
<comment type="caution">
    <text evidence="2">The sequence shown here is derived from an EMBL/GenBank/DDBJ whole genome shotgun (WGS) entry which is preliminary data.</text>
</comment>
<dbReference type="Proteomes" id="UP001160148">
    <property type="component" value="Unassembled WGS sequence"/>
</dbReference>
<evidence type="ECO:0000259" key="1">
    <source>
        <dbReference type="Pfam" id="PF05699"/>
    </source>
</evidence>
<gene>
    <name evidence="2" type="ORF">MEUPH1_LOCUS29795</name>
</gene>